<name>A0A5E8CG11_9ZZZZ</name>
<dbReference type="EMBL" id="CABVLZ010000001">
    <property type="protein sequence ID" value="VVU94383.1"/>
    <property type="molecule type" value="Genomic_DNA"/>
</dbReference>
<sequence length="34" mass="4292">MDRTLIQTNNIEIQKFTYDKETWDKNFKWTKQNL</sequence>
<reference evidence="1" key="1">
    <citation type="submission" date="2019-09" db="EMBL/GenBank/DDBJ databases">
        <authorList>
            <person name="Needham M D."/>
        </authorList>
    </citation>
    <scope>NUCLEOTIDE SEQUENCE</scope>
</reference>
<proteinExistence type="predicted"/>
<dbReference type="AlphaFoldDB" id="A0A5E8CG11"/>
<organism evidence="1">
    <name type="scientific">seawater metagenome</name>
    <dbReference type="NCBI Taxonomy" id="1561972"/>
    <lineage>
        <taxon>unclassified sequences</taxon>
        <taxon>metagenomes</taxon>
        <taxon>ecological metagenomes</taxon>
    </lineage>
</organism>
<accession>A0A5E8CG11</accession>
<protein>
    <submittedName>
        <fullName evidence="1">Uncharacterized protein</fullName>
    </submittedName>
</protein>
<gene>
    <name evidence="1" type="ORF">CPAV1605_105</name>
</gene>
<evidence type="ECO:0000313" key="1">
    <source>
        <dbReference type="EMBL" id="VVU94383.1"/>
    </source>
</evidence>